<feature type="domain" description="Transposase IS4-like" evidence="1">
    <location>
        <begin position="109"/>
        <end position="270"/>
    </location>
</feature>
<reference evidence="3" key="2">
    <citation type="submission" date="2021-05" db="EMBL/GenBank/DDBJ databases">
        <title>Protein family content uncovers lineage relationships and bacterial pathway maintenance mechanisms in DPANN archaea.</title>
        <authorList>
            <person name="Castelle C.J."/>
            <person name="Meheust R."/>
            <person name="Jaffe A.L."/>
            <person name="Seitz K."/>
            <person name="Gong X."/>
            <person name="Baker B.J."/>
            <person name="Banfield J.F."/>
        </authorList>
    </citation>
    <scope>NUCLEOTIDE SEQUENCE</scope>
    <source>
        <strain evidence="3">RIFCSPLOWO2_01_FULL_AR10_48_17</strain>
    </source>
</reference>
<dbReference type="EMBL" id="JAGVWC010000009">
    <property type="protein sequence ID" value="MBS3061474.1"/>
    <property type="molecule type" value="Genomic_DNA"/>
</dbReference>
<organism evidence="3 4">
    <name type="scientific">Candidatus Iainarchaeum sp</name>
    <dbReference type="NCBI Taxonomy" id="3101447"/>
    <lineage>
        <taxon>Archaea</taxon>
        <taxon>Candidatus Iainarchaeota</taxon>
        <taxon>Candidatus Iainarchaeia</taxon>
        <taxon>Candidatus Iainarchaeales</taxon>
        <taxon>Candidatus Iainarchaeaceae</taxon>
        <taxon>Candidatus Iainarchaeum</taxon>
    </lineage>
</organism>
<proteinExistence type="predicted"/>
<dbReference type="InterPro" id="IPR002559">
    <property type="entry name" value="Transposase_11"/>
</dbReference>
<comment type="caution">
    <text evidence="3">The sequence shown here is derived from an EMBL/GenBank/DDBJ whole genome shotgun (WGS) entry which is preliminary data.</text>
</comment>
<dbReference type="InterPro" id="IPR008490">
    <property type="entry name" value="Transposase_InsH_N"/>
</dbReference>
<dbReference type="GO" id="GO:0004803">
    <property type="term" value="F:transposase activity"/>
    <property type="evidence" value="ECO:0007669"/>
    <property type="project" value="InterPro"/>
</dbReference>
<evidence type="ECO:0000259" key="1">
    <source>
        <dbReference type="Pfam" id="PF01609"/>
    </source>
</evidence>
<feature type="domain" description="Transposase InsH N-terminal" evidence="2">
    <location>
        <begin position="30"/>
        <end position="84"/>
    </location>
</feature>
<dbReference type="PANTHER" id="PTHR33408">
    <property type="entry name" value="TRANSPOSASE"/>
    <property type="match status" value="1"/>
</dbReference>
<dbReference type="PANTHER" id="PTHR33408:SF4">
    <property type="entry name" value="TRANSPOSASE DDE DOMAIN-CONTAINING PROTEIN"/>
    <property type="match status" value="1"/>
</dbReference>
<protein>
    <submittedName>
        <fullName evidence="3">Transposase</fullName>
    </submittedName>
</protein>
<accession>A0A8T4L4N9</accession>
<dbReference type="GO" id="GO:0003677">
    <property type="term" value="F:DNA binding"/>
    <property type="evidence" value="ECO:0007669"/>
    <property type="project" value="InterPro"/>
</dbReference>
<dbReference type="Pfam" id="PF05598">
    <property type="entry name" value="DUF772"/>
    <property type="match status" value="1"/>
</dbReference>
<sequence length="294" mass="33638">MLPISMVLEAVKIPVQVLEHLLTQVSEFRLPPLGLLKALILQRIERIRSERELERELHKRPYWVRACGLPRVPDHSTFRVFRKRLGDKTEDIFHPLVTELVHKNIVSADTLAIDSTHLKAYSNRHVQSDRDASFGHKTKKKVFYGYKEHILCDTKTELPVAVLVSTGKDNDAKHAVPLLDKSLLVIRTKLRTMLGDAAYYTTDFYNRIIHYGAKPITASRNRTHALPKKYNERTSVERCFSRSKLSFNLDSLTVRGLPKVTQHCLLCCTSMLVLALAAHQHNQPYNARSVTSII</sequence>
<dbReference type="GO" id="GO:0006313">
    <property type="term" value="P:DNA transposition"/>
    <property type="evidence" value="ECO:0007669"/>
    <property type="project" value="InterPro"/>
</dbReference>
<dbReference type="Pfam" id="PF01609">
    <property type="entry name" value="DDE_Tnp_1"/>
    <property type="match status" value="1"/>
</dbReference>
<gene>
    <name evidence="3" type="ORF">J4215_02735</name>
</gene>
<evidence type="ECO:0000313" key="4">
    <source>
        <dbReference type="Proteomes" id="UP000675968"/>
    </source>
</evidence>
<evidence type="ECO:0000313" key="3">
    <source>
        <dbReference type="EMBL" id="MBS3061474.1"/>
    </source>
</evidence>
<evidence type="ECO:0000259" key="2">
    <source>
        <dbReference type="Pfam" id="PF05598"/>
    </source>
</evidence>
<dbReference type="AlphaFoldDB" id="A0A8T4L4N9"/>
<name>A0A8T4L4N9_9ARCH</name>
<dbReference type="Proteomes" id="UP000675968">
    <property type="component" value="Unassembled WGS sequence"/>
</dbReference>
<reference evidence="3" key="1">
    <citation type="submission" date="2021-03" db="EMBL/GenBank/DDBJ databases">
        <authorList>
            <person name="Jaffe A."/>
        </authorList>
    </citation>
    <scope>NUCLEOTIDE SEQUENCE</scope>
    <source>
        <strain evidence="3">RIFCSPLOWO2_01_FULL_AR10_48_17</strain>
    </source>
</reference>